<feature type="transmembrane region" description="Helical" evidence="6">
    <location>
        <begin position="56"/>
        <end position="79"/>
    </location>
</feature>
<evidence type="ECO:0000313" key="8">
    <source>
        <dbReference type="Proteomes" id="UP001487740"/>
    </source>
</evidence>
<feature type="transmembrane region" description="Helical" evidence="6">
    <location>
        <begin position="119"/>
        <end position="142"/>
    </location>
</feature>
<feature type="transmembrane region" description="Helical" evidence="6">
    <location>
        <begin position="456"/>
        <end position="474"/>
    </location>
</feature>
<keyword evidence="5 6" id="KW-0472">Membrane</keyword>
<evidence type="ECO:0000313" key="7">
    <source>
        <dbReference type="EMBL" id="KAK8374971.1"/>
    </source>
</evidence>
<evidence type="ECO:0000256" key="5">
    <source>
        <dbReference type="ARBA" id="ARBA00023136"/>
    </source>
</evidence>
<protein>
    <recommendedName>
        <fullName evidence="9">Solute carrier family 23 member 2</fullName>
    </recommendedName>
</protein>
<feature type="transmembrane region" description="Helical" evidence="6">
    <location>
        <begin position="259"/>
        <end position="281"/>
    </location>
</feature>
<dbReference type="Proteomes" id="UP001487740">
    <property type="component" value="Unassembled WGS sequence"/>
</dbReference>
<comment type="similarity">
    <text evidence="2">Belongs to the nucleobase:cation symporter-2 (NCS2) (TC 2.A.40) family.</text>
</comment>
<dbReference type="GO" id="GO:0016020">
    <property type="term" value="C:membrane"/>
    <property type="evidence" value="ECO:0007669"/>
    <property type="project" value="UniProtKB-SubCell"/>
</dbReference>
<feature type="transmembrane region" description="Helical" evidence="6">
    <location>
        <begin position="214"/>
        <end position="232"/>
    </location>
</feature>
<evidence type="ECO:0000256" key="4">
    <source>
        <dbReference type="ARBA" id="ARBA00022989"/>
    </source>
</evidence>
<keyword evidence="3 6" id="KW-0812">Transmembrane</keyword>
<dbReference type="GO" id="GO:0022857">
    <property type="term" value="F:transmembrane transporter activity"/>
    <property type="evidence" value="ECO:0007669"/>
    <property type="project" value="InterPro"/>
</dbReference>
<feature type="transmembrane region" description="Helical" evidence="6">
    <location>
        <begin position="426"/>
        <end position="449"/>
    </location>
</feature>
<reference evidence="7 8" key="1">
    <citation type="submission" date="2023-03" db="EMBL/GenBank/DDBJ databases">
        <title>High-quality genome of Scylla paramamosain provides insights in environmental adaptation.</title>
        <authorList>
            <person name="Zhang L."/>
        </authorList>
    </citation>
    <scope>NUCLEOTIDE SEQUENCE [LARGE SCALE GENOMIC DNA]</scope>
    <source>
        <strain evidence="7">LZ_2023a</strain>
        <tissue evidence="7">Muscle</tissue>
    </source>
</reference>
<name>A0AAW0SIP8_SCYPA</name>
<dbReference type="AlphaFoldDB" id="A0AAW0SIP8"/>
<gene>
    <name evidence="7" type="ORF">O3P69_011316</name>
</gene>
<accession>A0AAW0SIP8</accession>
<dbReference type="PANTHER" id="PTHR11119">
    <property type="entry name" value="XANTHINE-URACIL / VITAMIN C PERMEASE FAMILY MEMBER"/>
    <property type="match status" value="1"/>
</dbReference>
<feature type="transmembrane region" description="Helical" evidence="6">
    <location>
        <begin position="494"/>
        <end position="514"/>
    </location>
</feature>
<dbReference type="Pfam" id="PF00860">
    <property type="entry name" value="Xan_ur_permease"/>
    <property type="match status" value="1"/>
</dbReference>
<keyword evidence="8" id="KW-1185">Reference proteome</keyword>
<evidence type="ECO:0000256" key="3">
    <source>
        <dbReference type="ARBA" id="ARBA00022692"/>
    </source>
</evidence>
<evidence type="ECO:0008006" key="9">
    <source>
        <dbReference type="Google" id="ProtNLM"/>
    </source>
</evidence>
<sequence>MAPLEPKKEDVPDRLVMNSLMPAQDHQAPPPPDPGVDMLYGVEDAPPWYLSIFYGFQHYLAMIGGTIAKPIILATYLCIEESDPARGALVSSIIFVSGLVTLLQSTLGVRLPIIQGGNFAYVVPIIVLLNTSFEPCSQVPIANMTAPEKQELWQVRMRAVQGAITMSALMQVIVGFTGVIGILLRWITPLTVVPTVTLVGLSLFDVASLKGSEHWGITIMVIGLTIVFSQHMRDITVPFPMYKPGKGYYNIPCQPFKTLSLLLAAMITWGLCGVLTVTEVLPEGSGARTDKANTLIAATPWIRFPYPGQWGLPTPTVAGTLGMMAAVFASIIESIGDYYACARVVGCKQPPSHAINRGIGVEGIGCLLAGLFGSGSGTTSYSGNIGILSITKVASRRVIQYSGIIMLVCGVVAKVGATFVTIPAPVIAGIFYIKFSMITAVGIATLQYIDFGSSRNLFILGFSIFFGLSFPKWLEANPNAIQTGVAMLDQTIGVLLQTSMFLGGLIGLILDNTIPGTDEERGILQWNGKISEEKQYKDSKISSPSFETSSILPSSSYSPPYDFPYGMDLIRSTKWLRYVPFCPVYEGFRRKKSQSQESSSQESC</sequence>
<comment type="subcellular location">
    <subcellularLocation>
        <location evidence="1">Membrane</location>
        <topology evidence="1">Multi-pass membrane protein</topology>
    </subcellularLocation>
</comment>
<evidence type="ECO:0000256" key="6">
    <source>
        <dbReference type="SAM" id="Phobius"/>
    </source>
</evidence>
<feature type="transmembrane region" description="Helical" evidence="6">
    <location>
        <begin position="163"/>
        <end position="184"/>
    </location>
</feature>
<organism evidence="7 8">
    <name type="scientific">Scylla paramamosain</name>
    <name type="common">Mud crab</name>
    <dbReference type="NCBI Taxonomy" id="85552"/>
    <lineage>
        <taxon>Eukaryota</taxon>
        <taxon>Metazoa</taxon>
        <taxon>Ecdysozoa</taxon>
        <taxon>Arthropoda</taxon>
        <taxon>Crustacea</taxon>
        <taxon>Multicrustacea</taxon>
        <taxon>Malacostraca</taxon>
        <taxon>Eumalacostraca</taxon>
        <taxon>Eucarida</taxon>
        <taxon>Decapoda</taxon>
        <taxon>Pleocyemata</taxon>
        <taxon>Brachyura</taxon>
        <taxon>Eubrachyura</taxon>
        <taxon>Portunoidea</taxon>
        <taxon>Portunidae</taxon>
        <taxon>Portuninae</taxon>
        <taxon>Scylla</taxon>
    </lineage>
</organism>
<proteinExistence type="inferred from homology"/>
<evidence type="ECO:0000256" key="2">
    <source>
        <dbReference type="ARBA" id="ARBA00008821"/>
    </source>
</evidence>
<feature type="transmembrane region" description="Helical" evidence="6">
    <location>
        <begin position="88"/>
        <end position="107"/>
    </location>
</feature>
<comment type="caution">
    <text evidence="7">The sequence shown here is derived from an EMBL/GenBank/DDBJ whole genome shotgun (WGS) entry which is preliminary data.</text>
</comment>
<evidence type="ECO:0000256" key="1">
    <source>
        <dbReference type="ARBA" id="ARBA00004141"/>
    </source>
</evidence>
<dbReference type="EMBL" id="JARAKH010000162">
    <property type="protein sequence ID" value="KAK8374971.1"/>
    <property type="molecule type" value="Genomic_DNA"/>
</dbReference>
<feature type="transmembrane region" description="Helical" evidence="6">
    <location>
        <begin position="398"/>
        <end position="420"/>
    </location>
</feature>
<dbReference type="InterPro" id="IPR006043">
    <property type="entry name" value="NCS2"/>
</dbReference>
<keyword evidence="4 6" id="KW-1133">Transmembrane helix</keyword>